<dbReference type="EMBL" id="KZ772796">
    <property type="protein sequence ID" value="PTQ30441.1"/>
    <property type="molecule type" value="Genomic_DNA"/>
</dbReference>
<dbReference type="AlphaFoldDB" id="A0A2R6W9A3"/>
<evidence type="ECO:0000259" key="1">
    <source>
        <dbReference type="Pfam" id="PF00149"/>
    </source>
</evidence>
<feature type="domain" description="Calcineurin-like phosphoesterase" evidence="1">
    <location>
        <begin position="74"/>
        <end position="285"/>
    </location>
</feature>
<evidence type="ECO:0000313" key="3">
    <source>
        <dbReference type="Proteomes" id="UP000244005"/>
    </source>
</evidence>
<dbReference type="Pfam" id="PF00149">
    <property type="entry name" value="Metallophos"/>
    <property type="match status" value="1"/>
</dbReference>
<dbReference type="InterPro" id="IPR029052">
    <property type="entry name" value="Metallo-depent_PP-like"/>
</dbReference>
<dbReference type="PANTHER" id="PTHR35769:SF2">
    <property type="entry name" value="CALCINEURIN-LIKE METALLO-PHOSPHOESTERASE SUPERFAMILY PROTEIN"/>
    <property type="match status" value="1"/>
</dbReference>
<dbReference type="InterPro" id="IPR027629">
    <property type="entry name" value="DevT-like"/>
</dbReference>
<dbReference type="GO" id="GO:0016787">
    <property type="term" value="F:hydrolase activity"/>
    <property type="evidence" value="ECO:0007669"/>
    <property type="project" value="InterPro"/>
</dbReference>
<proteinExistence type="predicted"/>
<dbReference type="PANTHER" id="PTHR35769">
    <property type="entry name" value="CALCINEURIN-LIKE METALLO-PHOSPHOESTERASE SUPERFAMILY PROTEIN"/>
    <property type="match status" value="1"/>
</dbReference>
<dbReference type="OrthoDB" id="3664at2759"/>
<dbReference type="OMA" id="GRKKCPY"/>
<keyword evidence="3" id="KW-1185">Reference proteome</keyword>
<gene>
    <name evidence="2" type="ORF">MARPO_0124s0018</name>
</gene>
<dbReference type="InterPro" id="IPR004843">
    <property type="entry name" value="Calcineurin-like_PHP"/>
</dbReference>
<dbReference type="Proteomes" id="UP000244005">
    <property type="component" value="Unassembled WGS sequence"/>
</dbReference>
<reference evidence="3" key="1">
    <citation type="journal article" date="2017" name="Cell">
        <title>Insights into land plant evolution garnered from the Marchantia polymorpha genome.</title>
        <authorList>
            <person name="Bowman J.L."/>
            <person name="Kohchi T."/>
            <person name="Yamato K.T."/>
            <person name="Jenkins J."/>
            <person name="Shu S."/>
            <person name="Ishizaki K."/>
            <person name="Yamaoka S."/>
            <person name="Nishihama R."/>
            <person name="Nakamura Y."/>
            <person name="Berger F."/>
            <person name="Adam C."/>
            <person name="Aki S.S."/>
            <person name="Althoff F."/>
            <person name="Araki T."/>
            <person name="Arteaga-Vazquez M.A."/>
            <person name="Balasubrmanian S."/>
            <person name="Barry K."/>
            <person name="Bauer D."/>
            <person name="Boehm C.R."/>
            <person name="Briginshaw L."/>
            <person name="Caballero-Perez J."/>
            <person name="Catarino B."/>
            <person name="Chen F."/>
            <person name="Chiyoda S."/>
            <person name="Chovatia M."/>
            <person name="Davies K.M."/>
            <person name="Delmans M."/>
            <person name="Demura T."/>
            <person name="Dierschke T."/>
            <person name="Dolan L."/>
            <person name="Dorantes-Acosta A.E."/>
            <person name="Eklund D.M."/>
            <person name="Florent S.N."/>
            <person name="Flores-Sandoval E."/>
            <person name="Fujiyama A."/>
            <person name="Fukuzawa H."/>
            <person name="Galik B."/>
            <person name="Grimanelli D."/>
            <person name="Grimwood J."/>
            <person name="Grossniklaus U."/>
            <person name="Hamada T."/>
            <person name="Haseloff J."/>
            <person name="Hetherington A.J."/>
            <person name="Higo A."/>
            <person name="Hirakawa Y."/>
            <person name="Hundley H.N."/>
            <person name="Ikeda Y."/>
            <person name="Inoue K."/>
            <person name="Inoue S.I."/>
            <person name="Ishida S."/>
            <person name="Jia Q."/>
            <person name="Kakita M."/>
            <person name="Kanazawa T."/>
            <person name="Kawai Y."/>
            <person name="Kawashima T."/>
            <person name="Kennedy M."/>
            <person name="Kinose K."/>
            <person name="Kinoshita T."/>
            <person name="Kohara Y."/>
            <person name="Koide E."/>
            <person name="Komatsu K."/>
            <person name="Kopischke S."/>
            <person name="Kubo M."/>
            <person name="Kyozuka J."/>
            <person name="Lagercrantz U."/>
            <person name="Lin S.S."/>
            <person name="Lindquist E."/>
            <person name="Lipzen A.M."/>
            <person name="Lu C.W."/>
            <person name="De Luna E."/>
            <person name="Martienssen R.A."/>
            <person name="Minamino N."/>
            <person name="Mizutani M."/>
            <person name="Mizutani M."/>
            <person name="Mochizuki N."/>
            <person name="Monte I."/>
            <person name="Mosher R."/>
            <person name="Nagasaki H."/>
            <person name="Nakagami H."/>
            <person name="Naramoto S."/>
            <person name="Nishitani K."/>
            <person name="Ohtani M."/>
            <person name="Okamoto T."/>
            <person name="Okumura M."/>
            <person name="Phillips J."/>
            <person name="Pollak B."/>
            <person name="Reinders A."/>
            <person name="Rovekamp M."/>
            <person name="Sano R."/>
            <person name="Sawa S."/>
            <person name="Schmid M.W."/>
            <person name="Shirakawa M."/>
            <person name="Solano R."/>
            <person name="Spunde A."/>
            <person name="Suetsugu N."/>
            <person name="Sugano S."/>
            <person name="Sugiyama A."/>
            <person name="Sun R."/>
            <person name="Suzuki Y."/>
            <person name="Takenaka M."/>
            <person name="Takezawa D."/>
            <person name="Tomogane H."/>
            <person name="Tsuzuki M."/>
            <person name="Ueda T."/>
            <person name="Umeda M."/>
            <person name="Ward J.M."/>
            <person name="Watanabe Y."/>
            <person name="Yazaki K."/>
            <person name="Yokoyama R."/>
            <person name="Yoshitake Y."/>
            <person name="Yotsui I."/>
            <person name="Zachgo S."/>
            <person name="Schmutz J."/>
        </authorList>
    </citation>
    <scope>NUCLEOTIDE SEQUENCE [LARGE SCALE GENOMIC DNA]</scope>
    <source>
        <strain evidence="3">Tak-1</strain>
    </source>
</reference>
<sequence length="396" mass="43725">MNSGKRWIVGRLEDGARANKPRARARARGRANPRLRQILSSCLFCFAPNERPVRERETPSGSGMAMAACRATTRLAIVGDVHDAWDPVVDARALDLLQPDLVLFTGDFGNKNVDVVSSISTLNFPKAAILGNHDCWFPSGSPEHTRSCNLERDPIQVQLDLLGNSHVGYKRLDFPQLKISVVGGRPGSWGGLHMHNKTKRFFGASNMDQSSDLISKAALGAPEDNFLLLLAHNGPTGLGSKYNDICGKDWDLRGGDHGDRDLRNAISQVKKKRKVPLVVFGHMHKGLQFGVSERNMIVVGEDKSVYLNAAVVPRIRKVSSSNADEVSLETQLANSNLYECYEAEPLPSEIPSERNFTLVEMEDGELKKISEVWIKVDESQASIGEETQLYPRARTV</sequence>
<organism evidence="2 3">
    <name type="scientific">Marchantia polymorpha</name>
    <name type="common">Common liverwort</name>
    <name type="synonym">Marchantia aquatica</name>
    <dbReference type="NCBI Taxonomy" id="3197"/>
    <lineage>
        <taxon>Eukaryota</taxon>
        <taxon>Viridiplantae</taxon>
        <taxon>Streptophyta</taxon>
        <taxon>Embryophyta</taxon>
        <taxon>Marchantiophyta</taxon>
        <taxon>Marchantiopsida</taxon>
        <taxon>Marchantiidae</taxon>
        <taxon>Marchantiales</taxon>
        <taxon>Marchantiaceae</taxon>
        <taxon>Marchantia</taxon>
    </lineage>
</organism>
<protein>
    <recommendedName>
        <fullName evidence="1">Calcineurin-like phosphoesterase domain-containing protein</fullName>
    </recommendedName>
</protein>
<dbReference type="NCBIfam" id="TIGR04168">
    <property type="entry name" value="TIGR04168 family protein"/>
    <property type="match status" value="1"/>
</dbReference>
<dbReference type="Gramene" id="Mp5g03050.1">
    <property type="protein sequence ID" value="Mp5g03050.1.cds"/>
    <property type="gene ID" value="Mp5g03050"/>
</dbReference>
<dbReference type="SUPFAM" id="SSF56300">
    <property type="entry name" value="Metallo-dependent phosphatases"/>
    <property type="match status" value="1"/>
</dbReference>
<dbReference type="CDD" id="cd07397">
    <property type="entry name" value="MPP_NostocDevT-like"/>
    <property type="match status" value="1"/>
</dbReference>
<accession>A0A2R6W9A3</accession>
<dbReference type="Gene3D" id="3.60.21.10">
    <property type="match status" value="1"/>
</dbReference>
<evidence type="ECO:0000313" key="2">
    <source>
        <dbReference type="EMBL" id="PTQ30441.1"/>
    </source>
</evidence>
<name>A0A2R6W9A3_MARPO</name>